<sequence>MRVWVLRGKGWCLPGTVYAILIYSFTISLRFCQWKDVFFLIFGVPLVIFRCYACVFSTFVVAFIHFALSLFCIPLSAPSSCAVPAFLFTYLYKPLGAKHSASGQAKAKMPQQAAEKKSGSCSTRGAADAGQRKKRSPVEGKARCPGRYRPADRILHSDLLKRPARSIRPVILRDFALFPRFLLTLAPLRVILLTDSGLF</sequence>
<evidence type="ECO:0000313" key="3">
    <source>
        <dbReference type="EMBL" id="MBE5037376.1"/>
    </source>
</evidence>
<dbReference type="Proteomes" id="UP000768567">
    <property type="component" value="Unassembled WGS sequence"/>
</dbReference>
<organism evidence="3 4">
    <name type="scientific">Gemmiger gallinarum</name>
    <dbReference type="NCBI Taxonomy" id="2779354"/>
    <lineage>
        <taxon>Bacteria</taxon>
        <taxon>Bacillati</taxon>
        <taxon>Bacillota</taxon>
        <taxon>Clostridia</taxon>
        <taxon>Eubacteriales</taxon>
        <taxon>Gemmiger</taxon>
    </lineage>
</organism>
<comment type="caution">
    <text evidence="3">The sequence shown here is derived from an EMBL/GenBank/DDBJ whole genome shotgun (WGS) entry which is preliminary data.</text>
</comment>
<dbReference type="EMBL" id="JADCKC010000002">
    <property type="protein sequence ID" value="MBE5037376.1"/>
    <property type="molecule type" value="Genomic_DNA"/>
</dbReference>
<gene>
    <name evidence="3" type="ORF">INF35_06240</name>
</gene>
<protein>
    <recommendedName>
        <fullName evidence="5">Transmembrane protein</fullName>
    </recommendedName>
</protein>
<keyword evidence="2" id="KW-1133">Transmembrane helix</keyword>
<keyword evidence="2" id="KW-0812">Transmembrane</keyword>
<feature type="transmembrane region" description="Helical" evidence="2">
    <location>
        <begin position="6"/>
        <end position="25"/>
    </location>
</feature>
<feature type="region of interest" description="Disordered" evidence="1">
    <location>
        <begin position="108"/>
        <end position="145"/>
    </location>
</feature>
<evidence type="ECO:0000256" key="2">
    <source>
        <dbReference type="SAM" id="Phobius"/>
    </source>
</evidence>
<keyword evidence="4" id="KW-1185">Reference proteome</keyword>
<feature type="transmembrane region" description="Helical" evidence="2">
    <location>
        <begin position="37"/>
        <end position="60"/>
    </location>
</feature>
<reference evidence="3 4" key="1">
    <citation type="submission" date="2020-10" db="EMBL/GenBank/DDBJ databases">
        <title>ChiBAC.</title>
        <authorList>
            <person name="Zenner C."/>
            <person name="Hitch T.C.A."/>
            <person name="Clavel T."/>
        </authorList>
    </citation>
    <scope>NUCLEOTIDE SEQUENCE [LARGE SCALE GENOMIC DNA]</scope>
    <source>
        <strain evidence="3 4">DSM 109015</strain>
    </source>
</reference>
<evidence type="ECO:0000313" key="4">
    <source>
        <dbReference type="Proteomes" id="UP000768567"/>
    </source>
</evidence>
<proteinExistence type="predicted"/>
<accession>A0ABR9R2J1</accession>
<feature type="transmembrane region" description="Helical" evidence="2">
    <location>
        <begin position="66"/>
        <end position="92"/>
    </location>
</feature>
<keyword evidence="2" id="KW-0472">Membrane</keyword>
<evidence type="ECO:0008006" key="5">
    <source>
        <dbReference type="Google" id="ProtNLM"/>
    </source>
</evidence>
<evidence type="ECO:0000256" key="1">
    <source>
        <dbReference type="SAM" id="MobiDB-lite"/>
    </source>
</evidence>
<name>A0ABR9R2J1_9FIRM</name>